<keyword evidence="1" id="KW-0472">Membrane</keyword>
<evidence type="ECO:0000313" key="4">
    <source>
        <dbReference type="EMBL" id="PND36712.1"/>
    </source>
</evidence>
<dbReference type="EMBL" id="POSP01000003">
    <property type="protein sequence ID" value="PND36712.1"/>
    <property type="molecule type" value="Genomic_DNA"/>
</dbReference>
<comment type="caution">
    <text evidence="2">The sequence shown here is derived from an EMBL/GenBank/DDBJ whole genome shotgun (WGS) entry which is preliminary data.</text>
</comment>
<gene>
    <name evidence="3" type="ORF">C1O66_03540</name>
    <name evidence="4" type="ORF">C1O66_03580</name>
    <name evidence="2" type="ORF">C1O66_23380</name>
</gene>
<evidence type="ECO:0000313" key="5">
    <source>
        <dbReference type="Proteomes" id="UP000235916"/>
    </source>
</evidence>
<keyword evidence="5" id="KW-1185">Reference proteome</keyword>
<dbReference type="AlphaFoldDB" id="A0A2N8KT60"/>
<accession>A0A2N8KT60</accession>
<sequence>MNSQAQPDGHPLKGLESQSFGSLFRPQEGAASCLADKTVSVAGKSAVIPFSKLCDPLRWMGHMAFAFSLLHAGFFVFRKF</sequence>
<evidence type="ECO:0000313" key="3">
    <source>
        <dbReference type="EMBL" id="PND36706.1"/>
    </source>
</evidence>
<feature type="transmembrane region" description="Helical" evidence="1">
    <location>
        <begin position="59"/>
        <end position="77"/>
    </location>
</feature>
<keyword evidence="1" id="KW-1133">Transmembrane helix</keyword>
<evidence type="ECO:0000256" key="1">
    <source>
        <dbReference type="SAM" id="Phobius"/>
    </source>
</evidence>
<reference evidence="2 5" key="1">
    <citation type="submission" date="2018-01" db="EMBL/GenBank/DDBJ databases">
        <title>Draft genome sequence of Paucibacter aquatile CR182 isolated from freshwater of the Nakdong River.</title>
        <authorList>
            <person name="Choi A."/>
            <person name="Chung E.J."/>
        </authorList>
    </citation>
    <scope>NUCLEOTIDE SEQUENCE [LARGE SCALE GENOMIC DNA]</scope>
    <source>
        <strain evidence="2 5">CR182</strain>
    </source>
</reference>
<evidence type="ECO:0000313" key="2">
    <source>
        <dbReference type="EMBL" id="PND36610.1"/>
    </source>
</evidence>
<dbReference type="NCBIfam" id="NF041109">
    <property type="entry name" value="VF_TspB_C_term"/>
    <property type="match status" value="1"/>
</dbReference>
<dbReference type="EMBL" id="POSP01000003">
    <property type="protein sequence ID" value="PND36706.1"/>
    <property type="molecule type" value="Genomic_DNA"/>
</dbReference>
<name>A0A2N8KT60_9BURK</name>
<organism evidence="2 5">
    <name type="scientific">Kinneretia aquatilis</name>
    <dbReference type="NCBI Taxonomy" id="2070761"/>
    <lineage>
        <taxon>Bacteria</taxon>
        <taxon>Pseudomonadati</taxon>
        <taxon>Pseudomonadota</taxon>
        <taxon>Betaproteobacteria</taxon>
        <taxon>Burkholderiales</taxon>
        <taxon>Sphaerotilaceae</taxon>
        <taxon>Roseateles</taxon>
    </lineage>
</organism>
<proteinExistence type="predicted"/>
<protein>
    <submittedName>
        <fullName evidence="2">Uncharacterized protein</fullName>
    </submittedName>
</protein>
<dbReference type="Proteomes" id="UP000235916">
    <property type="component" value="Unassembled WGS sequence"/>
</dbReference>
<dbReference type="EMBL" id="POSP01000004">
    <property type="protein sequence ID" value="PND36610.1"/>
    <property type="molecule type" value="Genomic_DNA"/>
</dbReference>
<keyword evidence="1" id="KW-0812">Transmembrane</keyword>